<organism evidence="1 2">
    <name type="scientific">Salix koriyanagi</name>
    <dbReference type="NCBI Taxonomy" id="2511006"/>
    <lineage>
        <taxon>Eukaryota</taxon>
        <taxon>Viridiplantae</taxon>
        <taxon>Streptophyta</taxon>
        <taxon>Embryophyta</taxon>
        <taxon>Tracheophyta</taxon>
        <taxon>Spermatophyta</taxon>
        <taxon>Magnoliopsida</taxon>
        <taxon>eudicotyledons</taxon>
        <taxon>Gunneridae</taxon>
        <taxon>Pentapetalae</taxon>
        <taxon>rosids</taxon>
        <taxon>fabids</taxon>
        <taxon>Malpighiales</taxon>
        <taxon>Salicaceae</taxon>
        <taxon>Saliceae</taxon>
        <taxon>Salix</taxon>
    </lineage>
</organism>
<keyword evidence="2" id="KW-1185">Reference proteome</keyword>
<evidence type="ECO:0000313" key="1">
    <source>
        <dbReference type="EMBL" id="KAJ6688037.1"/>
    </source>
</evidence>
<dbReference type="AlphaFoldDB" id="A0A9Q0SSG3"/>
<gene>
    <name evidence="1" type="ORF">OIU74_016691</name>
</gene>
<protein>
    <submittedName>
        <fullName evidence="1">F6A14.6 PROTEIN</fullName>
    </submittedName>
</protein>
<reference evidence="1" key="1">
    <citation type="submission" date="2022-11" db="EMBL/GenBank/DDBJ databases">
        <authorList>
            <person name="Hyden B.L."/>
            <person name="Feng K."/>
            <person name="Yates T."/>
            <person name="Jawdy S."/>
            <person name="Smart L.B."/>
            <person name="Muchero W."/>
        </authorList>
    </citation>
    <scope>NUCLEOTIDE SEQUENCE</scope>
    <source>
        <tissue evidence="1">Shoot tip</tissue>
    </source>
</reference>
<reference evidence="1" key="2">
    <citation type="journal article" date="2023" name="Int. J. Mol. Sci.">
        <title>De Novo Assembly and Annotation of 11 Diverse Shrub Willow (Salix) Genomes Reveals Novel Gene Organization in Sex-Linked Regions.</title>
        <authorList>
            <person name="Hyden B."/>
            <person name="Feng K."/>
            <person name="Yates T.B."/>
            <person name="Jawdy S."/>
            <person name="Cereghino C."/>
            <person name="Smart L.B."/>
            <person name="Muchero W."/>
        </authorList>
    </citation>
    <scope>NUCLEOTIDE SEQUENCE</scope>
    <source>
        <tissue evidence="1">Shoot tip</tissue>
    </source>
</reference>
<dbReference type="EMBL" id="JAPFFM010000019">
    <property type="protein sequence ID" value="KAJ6688037.1"/>
    <property type="molecule type" value="Genomic_DNA"/>
</dbReference>
<proteinExistence type="predicted"/>
<dbReference type="PANTHER" id="PTHR37181:SF1">
    <property type="entry name" value="F6A14.6 PROTEIN"/>
    <property type="match status" value="1"/>
</dbReference>
<name>A0A9Q0SSG3_9ROSI</name>
<dbReference type="Proteomes" id="UP001151752">
    <property type="component" value="Chromosome 15W"/>
</dbReference>
<evidence type="ECO:0000313" key="2">
    <source>
        <dbReference type="Proteomes" id="UP001151752"/>
    </source>
</evidence>
<sequence>MSLLQVITKASADSDRVVSQSEYPIILNTDDIFPKLKPALENLDATSLANPVSGWQLSQSDSQLIDSGKKFYTKLKRKLKDHSNFNKDGFFEIFIPFLEKIGNKAGIAVGINSTDAAYTRVLIEKVGFLMGRDVAGLVMKASTSLEIWDLVETLIVNGVVDHSSYSDLVTSLVMKKRSDLLSLTIQHASDFGLSELLSILKYFLCPSKEAYSYMVNVRKEWESQAMLAIEMASDKNLSEKKSQIAKDASILLMLAHDGFLTSELCLHYLLASPVIDEAIFSSSVSKLNGKEMMSLIRYLGKWLRKYEMFPQAVPCPKASSVLGLKACDWVPKLEDIVRCVGLMLDENFSSLVLHPGFHEELKFIGEFVAPLATEAKLSCTVANVIENLKTQSKGEQI</sequence>
<dbReference type="PANTHER" id="PTHR37181">
    <property type="entry name" value="F6A14.6 PROTEIN"/>
    <property type="match status" value="1"/>
</dbReference>
<comment type="caution">
    <text evidence="1">The sequence shown here is derived from an EMBL/GenBank/DDBJ whole genome shotgun (WGS) entry which is preliminary data.</text>
</comment>
<accession>A0A9Q0SSG3</accession>